<keyword evidence="7" id="KW-0233">DNA recombination</keyword>
<evidence type="ECO:0000256" key="1">
    <source>
        <dbReference type="ARBA" id="ARBA00004496"/>
    </source>
</evidence>
<evidence type="ECO:0000256" key="4">
    <source>
        <dbReference type="ARBA" id="ARBA00022829"/>
    </source>
</evidence>
<dbReference type="PROSITE" id="PS51898">
    <property type="entry name" value="TYR_RECOMBINASE"/>
    <property type="match status" value="1"/>
</dbReference>
<sequence length="297" mass="34371">MITPFQSFLNHLQFEKNVSNNTLTAYKTDILQFDTFIKQEDNTSTLEGVKKAEVRLWISTLMEEELSTRSINRKMASLKSFYKYLRKRDIIEVDPSKSIHALKTPSRLPQSVKSTEMNHLLNDEVFENTFDGIRDKLIFEFLYGTGLRSSELLQIEINAIDFSSSTVKVLGKRNKERIVPLHTQLIQQLKYYLDQRKKHDTQNLFITEEGTPLKYQQLYHLVKRYLKENTTVGKKSPHILRHSFATNMLENGAALNDIKELLGHANLSATQIYTHSSLSRMKKVHAQAHPRSGKKST</sequence>
<evidence type="ECO:0000313" key="12">
    <source>
        <dbReference type="EMBL" id="QWG06542.1"/>
    </source>
</evidence>
<dbReference type="PANTHER" id="PTHR30349:SF77">
    <property type="entry name" value="TYROSINE RECOMBINASE XERC"/>
    <property type="match status" value="1"/>
</dbReference>
<name>A0ABX8GTD8_9BACT</name>
<dbReference type="EMBL" id="CP076128">
    <property type="protein sequence ID" value="QWG06542.1"/>
    <property type="molecule type" value="Genomic_DNA"/>
</dbReference>
<dbReference type="InterPro" id="IPR013762">
    <property type="entry name" value="Integrase-like_cat_sf"/>
</dbReference>
<dbReference type="InterPro" id="IPR044068">
    <property type="entry name" value="CB"/>
</dbReference>
<protein>
    <submittedName>
        <fullName evidence="12">Tyrosine-type recombinase/integrase</fullName>
    </submittedName>
</protein>
<gene>
    <name evidence="12" type="ORF">KM029_14605</name>
</gene>
<accession>A0ABX8GTD8</accession>
<dbReference type="InterPro" id="IPR011010">
    <property type="entry name" value="DNA_brk_join_enz"/>
</dbReference>
<dbReference type="InterPro" id="IPR004107">
    <property type="entry name" value="Integrase_SAM-like_N"/>
</dbReference>
<dbReference type="PANTHER" id="PTHR30349">
    <property type="entry name" value="PHAGE INTEGRASE-RELATED"/>
    <property type="match status" value="1"/>
</dbReference>
<dbReference type="Pfam" id="PF02899">
    <property type="entry name" value="Phage_int_SAM_1"/>
    <property type="match status" value="1"/>
</dbReference>
<evidence type="ECO:0000256" key="2">
    <source>
        <dbReference type="ARBA" id="ARBA00022490"/>
    </source>
</evidence>
<evidence type="ECO:0000259" key="11">
    <source>
        <dbReference type="PROSITE" id="PS51900"/>
    </source>
</evidence>
<evidence type="ECO:0000256" key="6">
    <source>
        <dbReference type="ARBA" id="ARBA00023125"/>
    </source>
</evidence>
<evidence type="ECO:0000256" key="8">
    <source>
        <dbReference type="ARBA" id="ARBA00023306"/>
    </source>
</evidence>
<evidence type="ECO:0000256" key="7">
    <source>
        <dbReference type="ARBA" id="ARBA00023172"/>
    </source>
</evidence>
<dbReference type="Proteomes" id="UP000682802">
    <property type="component" value="Chromosome 1"/>
</dbReference>
<keyword evidence="5" id="KW-0229">DNA integration</keyword>
<evidence type="ECO:0000256" key="3">
    <source>
        <dbReference type="ARBA" id="ARBA00022618"/>
    </source>
</evidence>
<dbReference type="Gene3D" id="1.10.443.10">
    <property type="entry name" value="Intergrase catalytic core"/>
    <property type="match status" value="1"/>
</dbReference>
<dbReference type="RefSeq" id="WP_144073959.1">
    <property type="nucleotide sequence ID" value="NZ_CP076128.1"/>
</dbReference>
<keyword evidence="13" id="KW-1185">Reference proteome</keyword>
<feature type="domain" description="Tyr recombinase" evidence="10">
    <location>
        <begin position="107"/>
        <end position="286"/>
    </location>
</feature>
<keyword evidence="3" id="KW-0132">Cell division</keyword>
<feature type="domain" description="Core-binding (CB)" evidence="11">
    <location>
        <begin position="1"/>
        <end position="86"/>
    </location>
</feature>
<evidence type="ECO:0000256" key="9">
    <source>
        <dbReference type="PROSITE-ProRule" id="PRU01248"/>
    </source>
</evidence>
<dbReference type="InterPro" id="IPR050090">
    <property type="entry name" value="Tyrosine_recombinase_XerCD"/>
</dbReference>
<dbReference type="SUPFAM" id="SSF56349">
    <property type="entry name" value="DNA breaking-rejoining enzymes"/>
    <property type="match status" value="1"/>
</dbReference>
<dbReference type="PROSITE" id="PS51900">
    <property type="entry name" value="CB"/>
    <property type="match status" value="1"/>
</dbReference>
<dbReference type="InterPro" id="IPR002104">
    <property type="entry name" value="Integrase_catalytic"/>
</dbReference>
<keyword evidence="4" id="KW-0159">Chromosome partition</keyword>
<keyword evidence="2" id="KW-0963">Cytoplasm</keyword>
<reference evidence="12 13" key="1">
    <citation type="submission" date="2021-05" db="EMBL/GenBank/DDBJ databases">
        <title>Comparative genomic studies on the polysaccharide-degrading batcterial strains of the Flammeovirga genus.</title>
        <authorList>
            <person name="Zewei F."/>
            <person name="Zheng Z."/>
            <person name="Yu L."/>
            <person name="Ruyue G."/>
            <person name="Yanhong M."/>
            <person name="Yuanyuan C."/>
            <person name="Jingyan G."/>
            <person name="Wenjun H."/>
        </authorList>
    </citation>
    <scope>NUCLEOTIDE SEQUENCE [LARGE SCALE GENOMIC DNA]</scope>
    <source>
        <strain evidence="12 13">YS10</strain>
    </source>
</reference>
<evidence type="ECO:0000259" key="10">
    <source>
        <dbReference type="PROSITE" id="PS51898"/>
    </source>
</evidence>
<evidence type="ECO:0000256" key="5">
    <source>
        <dbReference type="ARBA" id="ARBA00022908"/>
    </source>
</evidence>
<proteinExistence type="predicted"/>
<dbReference type="InterPro" id="IPR010998">
    <property type="entry name" value="Integrase_recombinase_N"/>
</dbReference>
<evidence type="ECO:0000313" key="13">
    <source>
        <dbReference type="Proteomes" id="UP000682802"/>
    </source>
</evidence>
<dbReference type="Pfam" id="PF00589">
    <property type="entry name" value="Phage_integrase"/>
    <property type="match status" value="1"/>
</dbReference>
<keyword evidence="8" id="KW-0131">Cell cycle</keyword>
<comment type="subcellular location">
    <subcellularLocation>
        <location evidence="1">Cytoplasm</location>
    </subcellularLocation>
</comment>
<organism evidence="12 13">
    <name type="scientific">Flammeovirga kamogawensis</name>
    <dbReference type="NCBI Taxonomy" id="373891"/>
    <lineage>
        <taxon>Bacteria</taxon>
        <taxon>Pseudomonadati</taxon>
        <taxon>Bacteroidota</taxon>
        <taxon>Cytophagia</taxon>
        <taxon>Cytophagales</taxon>
        <taxon>Flammeovirgaceae</taxon>
        <taxon>Flammeovirga</taxon>
    </lineage>
</organism>
<keyword evidence="6 9" id="KW-0238">DNA-binding</keyword>
<dbReference type="Gene3D" id="1.10.150.130">
    <property type="match status" value="1"/>
</dbReference>